<evidence type="ECO:0000256" key="6">
    <source>
        <dbReference type="SAM" id="MobiDB-lite"/>
    </source>
</evidence>
<name>A0A8J3V5S4_9ACTN</name>
<dbReference type="AlphaFoldDB" id="A0A8J3V5S4"/>
<proteinExistence type="predicted"/>
<feature type="transmembrane region" description="Helical" evidence="7">
    <location>
        <begin position="317"/>
        <end position="340"/>
    </location>
</feature>
<gene>
    <name evidence="9" type="ORF">Psi02_69590</name>
</gene>
<evidence type="ECO:0000313" key="9">
    <source>
        <dbReference type="EMBL" id="GII50535.1"/>
    </source>
</evidence>
<dbReference type="GO" id="GO:0022857">
    <property type="term" value="F:transmembrane transporter activity"/>
    <property type="evidence" value="ECO:0007669"/>
    <property type="project" value="InterPro"/>
</dbReference>
<dbReference type="PANTHER" id="PTHR42718:SF9">
    <property type="entry name" value="MAJOR FACILITATOR SUPERFAMILY MULTIDRUG TRANSPORTER MFSC"/>
    <property type="match status" value="1"/>
</dbReference>
<evidence type="ECO:0000256" key="7">
    <source>
        <dbReference type="SAM" id="Phobius"/>
    </source>
</evidence>
<organism evidence="9 10">
    <name type="scientific">Planotetraspora silvatica</name>
    <dbReference type="NCBI Taxonomy" id="234614"/>
    <lineage>
        <taxon>Bacteria</taxon>
        <taxon>Bacillati</taxon>
        <taxon>Actinomycetota</taxon>
        <taxon>Actinomycetes</taxon>
        <taxon>Streptosporangiales</taxon>
        <taxon>Streptosporangiaceae</taxon>
        <taxon>Planotetraspora</taxon>
    </lineage>
</organism>
<keyword evidence="5 7" id="KW-0472">Membrane</keyword>
<feature type="transmembrane region" description="Helical" evidence="7">
    <location>
        <begin position="87"/>
        <end position="106"/>
    </location>
</feature>
<feature type="transmembrane region" description="Helical" evidence="7">
    <location>
        <begin position="147"/>
        <end position="170"/>
    </location>
</feature>
<evidence type="ECO:0000259" key="8">
    <source>
        <dbReference type="PROSITE" id="PS50850"/>
    </source>
</evidence>
<dbReference type="PROSITE" id="PS50850">
    <property type="entry name" value="MFS"/>
    <property type="match status" value="1"/>
</dbReference>
<evidence type="ECO:0000256" key="5">
    <source>
        <dbReference type="ARBA" id="ARBA00023136"/>
    </source>
</evidence>
<reference evidence="9" key="1">
    <citation type="submission" date="2021-01" db="EMBL/GenBank/DDBJ databases">
        <title>Whole genome shotgun sequence of Planotetraspora silvatica NBRC 100141.</title>
        <authorList>
            <person name="Komaki H."/>
            <person name="Tamura T."/>
        </authorList>
    </citation>
    <scope>NUCLEOTIDE SEQUENCE</scope>
    <source>
        <strain evidence="9">NBRC 100141</strain>
    </source>
</reference>
<dbReference type="GO" id="GO:0005886">
    <property type="term" value="C:plasma membrane"/>
    <property type="evidence" value="ECO:0007669"/>
    <property type="project" value="UniProtKB-SubCell"/>
</dbReference>
<feature type="transmembrane region" description="Helical" evidence="7">
    <location>
        <begin position="182"/>
        <end position="204"/>
    </location>
</feature>
<dbReference type="PANTHER" id="PTHR42718">
    <property type="entry name" value="MAJOR FACILITATOR SUPERFAMILY MULTIDRUG TRANSPORTER MFSC"/>
    <property type="match status" value="1"/>
</dbReference>
<keyword evidence="4 7" id="KW-1133">Transmembrane helix</keyword>
<keyword evidence="2" id="KW-0813">Transport</keyword>
<feature type="region of interest" description="Disordered" evidence="6">
    <location>
        <begin position="1"/>
        <end position="33"/>
    </location>
</feature>
<feature type="transmembrane region" description="Helical" evidence="7">
    <location>
        <begin position="247"/>
        <end position="265"/>
    </location>
</feature>
<feature type="transmembrane region" description="Helical" evidence="7">
    <location>
        <begin position="118"/>
        <end position="135"/>
    </location>
</feature>
<evidence type="ECO:0000313" key="10">
    <source>
        <dbReference type="Proteomes" id="UP000644610"/>
    </source>
</evidence>
<feature type="transmembrane region" description="Helical" evidence="7">
    <location>
        <begin position="413"/>
        <end position="431"/>
    </location>
</feature>
<dbReference type="Proteomes" id="UP000644610">
    <property type="component" value="Unassembled WGS sequence"/>
</dbReference>
<feature type="transmembrane region" description="Helical" evidence="7">
    <location>
        <begin position="558"/>
        <end position="579"/>
    </location>
</feature>
<dbReference type="EMBL" id="BOOQ01000053">
    <property type="protein sequence ID" value="GII50535.1"/>
    <property type="molecule type" value="Genomic_DNA"/>
</dbReference>
<dbReference type="InterPro" id="IPR020846">
    <property type="entry name" value="MFS_dom"/>
</dbReference>
<feature type="transmembrane region" description="Helical" evidence="7">
    <location>
        <begin position="44"/>
        <end position="67"/>
    </location>
</feature>
<dbReference type="InterPro" id="IPR011701">
    <property type="entry name" value="MFS"/>
</dbReference>
<feature type="transmembrane region" description="Helical" evidence="7">
    <location>
        <begin position="210"/>
        <end position="227"/>
    </location>
</feature>
<feature type="compositionally biased region" description="Low complexity" evidence="6">
    <location>
        <begin position="12"/>
        <end position="27"/>
    </location>
</feature>
<dbReference type="SUPFAM" id="SSF103473">
    <property type="entry name" value="MFS general substrate transporter"/>
    <property type="match status" value="2"/>
</dbReference>
<accession>A0A8J3V5S4</accession>
<evidence type="ECO:0000256" key="1">
    <source>
        <dbReference type="ARBA" id="ARBA00004651"/>
    </source>
</evidence>
<dbReference type="Gene3D" id="1.20.1250.20">
    <property type="entry name" value="MFS general substrate transporter like domains"/>
    <property type="match status" value="2"/>
</dbReference>
<feature type="transmembrane region" description="Helical" evidence="7">
    <location>
        <begin position="388"/>
        <end position="407"/>
    </location>
</feature>
<evidence type="ECO:0000256" key="4">
    <source>
        <dbReference type="ARBA" id="ARBA00022989"/>
    </source>
</evidence>
<feature type="transmembrane region" description="Helical" evidence="7">
    <location>
        <begin position="277"/>
        <end position="296"/>
    </location>
</feature>
<keyword evidence="3 7" id="KW-0812">Transmembrane</keyword>
<evidence type="ECO:0000256" key="3">
    <source>
        <dbReference type="ARBA" id="ARBA00022692"/>
    </source>
</evidence>
<keyword evidence="10" id="KW-1185">Reference proteome</keyword>
<dbReference type="Pfam" id="PF07690">
    <property type="entry name" value="MFS_1"/>
    <property type="match status" value="1"/>
</dbReference>
<dbReference type="InterPro" id="IPR036259">
    <property type="entry name" value="MFS_trans_sf"/>
</dbReference>
<protein>
    <submittedName>
        <fullName evidence="9">MFS transporter</fullName>
    </submittedName>
</protein>
<sequence length="592" mass="61864">MRMRDAGNSMNAPKAPAGTGTAGGPPDAARRAGRLDRDHPRYKWVALSNTTVGMLLATVNSSIVIISLPAIFRGIGLNPLEPGNVSFLLWMIMGFLLVSAVLVVPAGRLGDMFGRVRIYNSGFAVFTVASIALSLDPLHGGSGALWLIGWRVVQGVGGAMLFANSTAILTDAFPVEQRGTALGVNQVAAIAGSFLGLIIGGLLAEWDWRVVFLVSVPIGLVGTIWSYASLRELGDRRPGRLDLPGNITFAAGLGVVLAAITYGIQPYGGHSTGWANPWVLGGIGGGVLLLIAFCVIESRVAEPMFQLSLFRIPQFSAGSLAVLLSAIGRGGLQFMLIIWLQGIWLPLHGFAFEETPLWAGIYMLPLTVGFLAAGPVSGYLSDRYGQRLFASGGLIIVAAAFLGLMALPVDFPYWVFAALLAVSGIGSGVFSSPNTSRVMSSVPAHQRGAAAGMRGTFQNSGQALSIGVFFSLLIIGLASGLPNALTSGLERSGVPAAVAQSVGHLPPVGSLFAAFLGYNPIRTILPPDVLRSLPPDTQARLTGNEFFPNLISAPVHQGLVVVFSAAAAMMVIGAIASLLDGRRRTTTTPTTI</sequence>
<feature type="domain" description="Major facilitator superfamily (MFS) profile" evidence="8">
    <location>
        <begin position="46"/>
        <end position="585"/>
    </location>
</feature>
<feature type="transmembrane region" description="Helical" evidence="7">
    <location>
        <begin position="463"/>
        <end position="481"/>
    </location>
</feature>
<evidence type="ECO:0000256" key="2">
    <source>
        <dbReference type="ARBA" id="ARBA00022448"/>
    </source>
</evidence>
<comment type="caution">
    <text evidence="9">The sequence shown here is derived from an EMBL/GenBank/DDBJ whole genome shotgun (WGS) entry which is preliminary data.</text>
</comment>
<comment type="subcellular location">
    <subcellularLocation>
        <location evidence="1">Cell membrane</location>
        <topology evidence="1">Multi-pass membrane protein</topology>
    </subcellularLocation>
</comment>
<feature type="transmembrane region" description="Helical" evidence="7">
    <location>
        <begin position="360"/>
        <end position="381"/>
    </location>
</feature>
<dbReference type="CDD" id="cd17321">
    <property type="entry name" value="MFS_MMR_MDR_like"/>
    <property type="match status" value="1"/>
</dbReference>